<evidence type="ECO:0000313" key="4">
    <source>
        <dbReference type="EMBL" id="SNS82627.1"/>
    </source>
</evidence>
<evidence type="ECO:0000259" key="3">
    <source>
        <dbReference type="Pfam" id="PF01494"/>
    </source>
</evidence>
<accession>A0A239HMP8</accession>
<sequence length="398" mass="42946">MPEFALKSGFVQRNQPSTPDQSAFTGSNMRILIVGGGIAGFAMARALELKGFEPDLVERRLEDSSAGMGLYMPGNVARALAQLGVLDAVCETAIPILTQRILDHRGRTLSITKTLEFWDGCGPCLSLPRHSLQAILRGALVRTNTRFGLSLTDIQPFTKGCNVVFSDGSTDVYDLVIGADGIDSTVRSLVFPTVMPFSIGNICWRFITPNTCAIDGWTAMLGKGRTLLAIPVSNEDVYVYADMAVNHGDAGEGAKPQAFASLFEDFAAPLLPLITNMPKHTGVHTGSIQQVVMDAWHLDRVVLIGDAAHASSPSMAEGAGMAIEDALVLADAIAAGERIELALPAYVARRKPRVDWVQQQCVARDKMRALPPMARNVVLKLLGDKLYRRSYTPLLAPL</sequence>
<dbReference type="PANTHER" id="PTHR13789:SF309">
    <property type="entry name" value="PUTATIVE (AFU_ORTHOLOGUE AFUA_6G14510)-RELATED"/>
    <property type="match status" value="1"/>
</dbReference>
<dbReference type="GO" id="GO:0071949">
    <property type="term" value="F:FAD binding"/>
    <property type="evidence" value="ECO:0007669"/>
    <property type="project" value="InterPro"/>
</dbReference>
<dbReference type="GO" id="GO:0004497">
    <property type="term" value="F:monooxygenase activity"/>
    <property type="evidence" value="ECO:0007669"/>
    <property type="project" value="UniProtKB-KW"/>
</dbReference>
<evidence type="ECO:0000256" key="2">
    <source>
        <dbReference type="ARBA" id="ARBA00023033"/>
    </source>
</evidence>
<dbReference type="Pfam" id="PF01494">
    <property type="entry name" value="FAD_binding_3"/>
    <property type="match status" value="1"/>
</dbReference>
<gene>
    <name evidence="4" type="ORF">SAMN05216255_3486</name>
</gene>
<proteinExistence type="predicted"/>
<keyword evidence="1" id="KW-0560">Oxidoreductase</keyword>
<dbReference type="PRINTS" id="PR00420">
    <property type="entry name" value="RNGMNOXGNASE"/>
</dbReference>
<evidence type="ECO:0000313" key="5">
    <source>
        <dbReference type="Proteomes" id="UP000242915"/>
    </source>
</evidence>
<protein>
    <submittedName>
        <fullName evidence="4">2-polyprenyl-6-methoxyphenol hydroxylase</fullName>
    </submittedName>
</protein>
<dbReference type="EMBL" id="FZOG01000005">
    <property type="protein sequence ID" value="SNS82627.1"/>
    <property type="molecule type" value="Genomic_DNA"/>
</dbReference>
<name>A0A239HMP8_9PSED</name>
<dbReference type="Proteomes" id="UP000242915">
    <property type="component" value="Unassembled WGS sequence"/>
</dbReference>
<organism evidence="4 5">
    <name type="scientific">Pseudomonas segetis</name>
    <dbReference type="NCBI Taxonomy" id="298908"/>
    <lineage>
        <taxon>Bacteria</taxon>
        <taxon>Pseudomonadati</taxon>
        <taxon>Pseudomonadota</taxon>
        <taxon>Gammaproteobacteria</taxon>
        <taxon>Pseudomonadales</taxon>
        <taxon>Pseudomonadaceae</taxon>
        <taxon>Pseudomonas</taxon>
    </lineage>
</organism>
<keyword evidence="5" id="KW-1185">Reference proteome</keyword>
<dbReference type="AlphaFoldDB" id="A0A239HMP8"/>
<keyword evidence="2" id="KW-0503">Monooxygenase</keyword>
<dbReference type="Gene3D" id="3.50.50.60">
    <property type="entry name" value="FAD/NAD(P)-binding domain"/>
    <property type="match status" value="1"/>
</dbReference>
<dbReference type="InterPro" id="IPR050493">
    <property type="entry name" value="FAD-dep_Monooxygenase_BioMet"/>
</dbReference>
<reference evidence="5" key="1">
    <citation type="submission" date="2017-06" db="EMBL/GenBank/DDBJ databases">
        <authorList>
            <person name="Varghese N."/>
            <person name="Submissions S."/>
        </authorList>
    </citation>
    <scope>NUCLEOTIDE SEQUENCE [LARGE SCALE GENOMIC DNA]</scope>
    <source>
        <strain evidence="5">CIP 108523</strain>
    </source>
</reference>
<dbReference type="PANTHER" id="PTHR13789">
    <property type="entry name" value="MONOOXYGENASE"/>
    <property type="match status" value="1"/>
</dbReference>
<dbReference type="InterPro" id="IPR002938">
    <property type="entry name" value="FAD-bd"/>
</dbReference>
<dbReference type="InterPro" id="IPR036188">
    <property type="entry name" value="FAD/NAD-bd_sf"/>
</dbReference>
<dbReference type="SUPFAM" id="SSF51905">
    <property type="entry name" value="FAD/NAD(P)-binding domain"/>
    <property type="match status" value="1"/>
</dbReference>
<feature type="domain" description="FAD-binding" evidence="3">
    <location>
        <begin position="30"/>
        <end position="357"/>
    </location>
</feature>
<evidence type="ECO:0000256" key="1">
    <source>
        <dbReference type="ARBA" id="ARBA00023002"/>
    </source>
</evidence>